<sequence>MAQSCGSPRPVMPSKPSFWSKSNRSQASVGSTTDYASSASQPDDSQRSYHSPPPPPAHQGSNLSLERPPINVAAAVHHQPELPATPIDRAAPQSYASYSPHPDKSVNNGHEKKSLRSRLGLGHSSKDGAEQQPRDKGLGRRVSVRKKEVPSQRPQSIVEDQQRYWQGKHLAPSHEAEETNTHLDPFLQVQPEPRSPAPPAKDTFYDHDNQPIGQSPEQNEYRRPSLARVNTEQSFQQSLRARNSGENHYSPHPHGNGGLSAHTQPPPHYQSYAQPLQVQTYQNQQGQYEAFNPQSADSAHSQSQQQPHELVTQHDYDKQQSDFQAFQQLQQQQQQQQQQLQGQPGRPGSRQQQEQDLQFILPEKPSTPQQQQQQYQPQQSEAYRTPIVRVPVQPQPQRPAQGHQTSQQQYIPPSPAPSHQSQNLAPQTTQEFVITPVQESHSQQTSEQMPPPAQNKRTSEVPKGSMGPPSRENTGITQQSNRQTFGADVVPSGSQDQRFRGSKNGGNGGDSETGRGTPPPKRAVSDMSDEDVAQLMKEHEVLREKYQKVKRYFFEQQSQVHSLQNTLAHQRLSQSRTSLDDTEYNARFERLHGLVKQAAFAIRKIWKEIPPWLQTAVNHDAVKIGQREMTAVGRAVITKWLLDEIFNKFFHPDLDQHLSKQLKSCHVNIRKNAPLATNTEEEEALTSKLINWRLATTEGFADQLRGPQALTNRELLIKSLNEALIATMEMYVIDPNHEDFKELKANVPPIIELAVNILSHLPMESREIAVEHYPPGHSIMGEMMSVESGIPALATPCAEGVLQHHDGDAAERASLTSTASDLKDPSAGAGGDVDSQQSSPQGVQQQQQEPKRSGGRGMFSSIMGGGGKKLQQSETRQRELREQQLGTGRAGDNGGSQVSLQSGPPKEEIPPRVRIATGMSVRIYGKGVLWKATVFPTA</sequence>
<protein>
    <submittedName>
        <fullName evidence="2">Uncharacterized protein</fullName>
    </submittedName>
</protein>
<accession>A0ABR3SCS2</accession>
<feature type="compositionally biased region" description="Polar residues" evidence="1">
    <location>
        <begin position="471"/>
        <end position="484"/>
    </location>
</feature>
<reference evidence="2 3" key="1">
    <citation type="submission" date="2024-02" db="EMBL/GenBank/DDBJ databases">
        <title>De novo assembly and annotation of 12 fungi associated with fruit tree decline syndrome in Ontario, Canada.</title>
        <authorList>
            <person name="Sulman M."/>
            <person name="Ellouze W."/>
            <person name="Ilyukhin E."/>
        </authorList>
    </citation>
    <scope>NUCLEOTIDE SEQUENCE [LARGE SCALE GENOMIC DNA]</scope>
    <source>
        <strain evidence="2 3">M1-105</strain>
    </source>
</reference>
<feature type="compositionally biased region" description="Polar residues" evidence="1">
    <location>
        <begin position="402"/>
        <end position="448"/>
    </location>
</feature>
<feature type="compositionally biased region" description="Basic and acidic residues" evidence="1">
    <location>
        <begin position="311"/>
        <end position="320"/>
    </location>
</feature>
<organism evidence="2 3">
    <name type="scientific">Neofusicoccum ribis</name>
    <dbReference type="NCBI Taxonomy" id="45134"/>
    <lineage>
        <taxon>Eukaryota</taxon>
        <taxon>Fungi</taxon>
        <taxon>Dikarya</taxon>
        <taxon>Ascomycota</taxon>
        <taxon>Pezizomycotina</taxon>
        <taxon>Dothideomycetes</taxon>
        <taxon>Dothideomycetes incertae sedis</taxon>
        <taxon>Botryosphaeriales</taxon>
        <taxon>Botryosphaeriaceae</taxon>
        <taxon>Neofusicoccum</taxon>
    </lineage>
</organism>
<feature type="compositionally biased region" description="Low complexity" evidence="1">
    <location>
        <begin position="321"/>
        <end position="355"/>
    </location>
</feature>
<feature type="compositionally biased region" description="Low complexity" evidence="1">
    <location>
        <begin position="832"/>
        <end position="848"/>
    </location>
</feature>
<proteinExistence type="predicted"/>
<evidence type="ECO:0000256" key="1">
    <source>
        <dbReference type="SAM" id="MobiDB-lite"/>
    </source>
</evidence>
<comment type="caution">
    <text evidence="2">The sequence shown here is derived from an EMBL/GenBank/DDBJ whole genome shotgun (WGS) entry which is preliminary data.</text>
</comment>
<dbReference type="EMBL" id="JAJVDC020000281">
    <property type="protein sequence ID" value="KAL1616068.1"/>
    <property type="molecule type" value="Genomic_DNA"/>
</dbReference>
<feature type="region of interest" description="Disordered" evidence="1">
    <location>
        <begin position="811"/>
        <end position="911"/>
    </location>
</feature>
<gene>
    <name evidence="2" type="ORF">SLS56_011567</name>
</gene>
<feature type="compositionally biased region" description="Basic and acidic residues" evidence="1">
    <location>
        <begin position="101"/>
        <end position="114"/>
    </location>
</feature>
<feature type="compositionally biased region" description="Polar residues" evidence="1">
    <location>
        <begin position="228"/>
        <end position="247"/>
    </location>
</feature>
<name>A0ABR3SCS2_9PEZI</name>
<dbReference type="Proteomes" id="UP001521116">
    <property type="component" value="Unassembled WGS sequence"/>
</dbReference>
<evidence type="ECO:0000313" key="3">
    <source>
        <dbReference type="Proteomes" id="UP001521116"/>
    </source>
</evidence>
<feature type="compositionally biased region" description="Basic and acidic residues" evidence="1">
    <location>
        <begin position="124"/>
        <end position="138"/>
    </location>
</feature>
<evidence type="ECO:0000313" key="2">
    <source>
        <dbReference type="EMBL" id="KAL1616068.1"/>
    </source>
</evidence>
<feature type="compositionally biased region" description="Polar residues" evidence="1">
    <location>
        <begin position="17"/>
        <end position="43"/>
    </location>
</feature>
<feature type="compositionally biased region" description="Basic and acidic residues" evidence="1">
    <location>
        <begin position="172"/>
        <end position="181"/>
    </location>
</feature>
<feature type="region of interest" description="Disordered" evidence="1">
    <location>
        <begin position="1"/>
        <end position="527"/>
    </location>
</feature>
<keyword evidence="3" id="KW-1185">Reference proteome</keyword>
<feature type="compositionally biased region" description="Low complexity" evidence="1">
    <location>
        <begin position="368"/>
        <end position="392"/>
    </location>
</feature>
<feature type="compositionally biased region" description="Low complexity" evidence="1">
    <location>
        <begin position="277"/>
        <end position="308"/>
    </location>
</feature>